<protein>
    <recommendedName>
        <fullName evidence="2">Fungal-type protein kinase domain-containing protein</fullName>
    </recommendedName>
</protein>
<dbReference type="InterPro" id="IPR040976">
    <property type="entry name" value="Pkinase_fungal"/>
</dbReference>
<evidence type="ECO:0000259" key="2">
    <source>
        <dbReference type="Pfam" id="PF17667"/>
    </source>
</evidence>
<dbReference type="PANTHER" id="PTHR38248">
    <property type="entry name" value="FUNK1 6"/>
    <property type="match status" value="1"/>
</dbReference>
<feature type="region of interest" description="Disordered" evidence="1">
    <location>
        <begin position="82"/>
        <end position="101"/>
    </location>
</feature>
<proteinExistence type="predicted"/>
<evidence type="ECO:0000313" key="3">
    <source>
        <dbReference type="EMBL" id="CAE6386867.1"/>
    </source>
</evidence>
<dbReference type="PANTHER" id="PTHR38248:SF2">
    <property type="entry name" value="FUNK1 11"/>
    <property type="match status" value="1"/>
</dbReference>
<organism evidence="3 4">
    <name type="scientific">Rhizoctonia solani</name>
    <dbReference type="NCBI Taxonomy" id="456999"/>
    <lineage>
        <taxon>Eukaryota</taxon>
        <taxon>Fungi</taxon>
        <taxon>Dikarya</taxon>
        <taxon>Basidiomycota</taxon>
        <taxon>Agaricomycotina</taxon>
        <taxon>Agaricomycetes</taxon>
        <taxon>Cantharellales</taxon>
        <taxon>Ceratobasidiaceae</taxon>
        <taxon>Rhizoctonia</taxon>
    </lineage>
</organism>
<accession>A0A8H2WI83</accession>
<dbReference type="AlphaFoldDB" id="A0A8H2WI83"/>
<feature type="domain" description="Fungal-type protein kinase" evidence="2">
    <location>
        <begin position="314"/>
        <end position="538"/>
    </location>
</feature>
<evidence type="ECO:0000256" key="1">
    <source>
        <dbReference type="SAM" id="MobiDB-lite"/>
    </source>
</evidence>
<dbReference type="Proteomes" id="UP000663826">
    <property type="component" value="Unassembled WGS sequence"/>
</dbReference>
<gene>
    <name evidence="3" type="ORF">RDB_LOCUS23612</name>
</gene>
<dbReference type="InterPro" id="IPR011009">
    <property type="entry name" value="Kinase-like_dom_sf"/>
</dbReference>
<feature type="domain" description="Fungal-type protein kinase" evidence="2">
    <location>
        <begin position="140"/>
        <end position="278"/>
    </location>
</feature>
<reference evidence="3" key="1">
    <citation type="submission" date="2021-01" db="EMBL/GenBank/DDBJ databases">
        <authorList>
            <person name="Kaushik A."/>
        </authorList>
    </citation>
    <scope>NUCLEOTIDE SEQUENCE</scope>
    <source>
        <strain evidence="3">AG1-1B</strain>
    </source>
</reference>
<dbReference type="Pfam" id="PF17667">
    <property type="entry name" value="Pkinase_fungal"/>
    <property type="match status" value="3"/>
</dbReference>
<feature type="compositionally biased region" description="Basic and acidic residues" evidence="1">
    <location>
        <begin position="549"/>
        <end position="574"/>
    </location>
</feature>
<feature type="domain" description="Fungal-type protein kinase" evidence="2">
    <location>
        <begin position="596"/>
        <end position="636"/>
    </location>
</feature>
<name>A0A8H2WI83_9AGAM</name>
<feature type="region of interest" description="Disordered" evidence="1">
    <location>
        <begin position="543"/>
        <end position="594"/>
    </location>
</feature>
<dbReference type="SUPFAM" id="SSF56112">
    <property type="entry name" value="Protein kinase-like (PK-like)"/>
    <property type="match status" value="1"/>
</dbReference>
<evidence type="ECO:0000313" key="4">
    <source>
        <dbReference type="Proteomes" id="UP000663826"/>
    </source>
</evidence>
<dbReference type="EMBL" id="CAJMWQ010000823">
    <property type="protein sequence ID" value="CAE6386867.1"/>
    <property type="molecule type" value="Genomic_DNA"/>
</dbReference>
<sequence length="740" mass="85231">MCDIALEEETYGNIYHDPNFFERFLSGPPARLDAVLKYCRKTNTYTKRGNRWTPTTRVTRRSVPEPPLLKLLNTIVRGVHSTTRPNVDTSPSLFLEQSEQNPPTRLEEYELPDYLLFDGITRGYSGVRTAVKIMRLAGHRKMGMVYLSLYAREMFFEQIHRRHIYCLMVCGTEVTFVRFDRGGILYSSAIDLFKDVETFITGLASLMMLNREDEGYDPYFSTKVDPDGQAVYYLDLPIETTESQSASDRGHSSKRKFKVEKIICHRFEIVGNATTVLRLYDVLEPTKSDVEPEKPRGKGKRKLVEPAPVEEEEKIGDAPYVVKISWRPTRGIKESETYKRVEGMYGLAQHIWACDVPRQCTCPVPNEECSTCVVEIAHIEGLEVCDQLSNLVFSRDQYDPKGKDREGPELDTSVYTPTLRKREHYIYSYLLMTSVGVPVENAENPRQYMNAVLDAVLGYWRLFNLGYLHRDISDGNVFMLEPNQKFAWKEWINPSFEVSDIEDEELRRSEAKLREVIVKLDRDPVGVLVDFDLASKHSASNPITTGGEVEFHSSRKRRREESPLGPDKRQRLDLTRCFSQRDMSEPPPSDYTQEYTTDYRTGTVPFMSASSLGSTYGMPYRHSYLDDLESFYWLIYLSAVSHVDEGKTMNANQKQEVKLFDSPNMGSLAEYKSQMIMGGDGTSRWLNIFDNKWAKSFAFRTVLVELEEFFREVWEERDPGLTPTQAFTRFTDVLLIAVSN</sequence>
<comment type="caution">
    <text evidence="3">The sequence shown here is derived from an EMBL/GenBank/DDBJ whole genome shotgun (WGS) entry which is preliminary data.</text>
</comment>